<comment type="caution">
    <text evidence="4">The sequence shown here is derived from an EMBL/GenBank/DDBJ whole genome shotgun (WGS) entry which is preliminary data.</text>
</comment>
<dbReference type="InterPro" id="IPR000917">
    <property type="entry name" value="Sulfatase_N"/>
</dbReference>
<dbReference type="CDD" id="cd16148">
    <property type="entry name" value="sulfatase_like"/>
    <property type="match status" value="1"/>
</dbReference>
<evidence type="ECO:0000259" key="3">
    <source>
        <dbReference type="Pfam" id="PF00884"/>
    </source>
</evidence>
<dbReference type="PANTHER" id="PTHR42693">
    <property type="entry name" value="ARYLSULFATASE FAMILY MEMBER"/>
    <property type="match status" value="1"/>
</dbReference>
<dbReference type="AlphaFoldDB" id="A0A829RCR7"/>
<dbReference type="SUPFAM" id="SSF53649">
    <property type="entry name" value="Alkaline phosphatase-like"/>
    <property type="match status" value="1"/>
</dbReference>
<dbReference type="Proteomes" id="UP000019251">
    <property type="component" value="Unassembled WGS sequence"/>
</dbReference>
<sequence length="488" mass="56660">MRAVMLMFDTLSKDFLPNYGNHWVEAPNFERLREKCTTFDQFYGGSMPCMPARRELHTGKYNFLHRGWGPLESFDGSIFEKLQEHGIYTHLVTDHSHYFEDGGATYHNRYSTWEGFRGQEGDRYVPRSQASANQNEHPLNKKGISVTQHYANRTRQVKEEEMPTVRTIQAGLDFLTQHHDKEDWFLQIECFDPHEPFYVPEKYRAIYTDKASEEVPYWPAYQHLDDTPEGIDDLRLEYAALVSMCDTQLGKILDFFDTHKMWDDTLIIINTDHGFLLGEHDWLGKNFPPMYEEVIHLPFFIHVPDQTIPEERVEALCQTIDIPLTLLDYFKVPDSLPRDGKSLLPVLKEQKKQHETILFGTNGGQVNIFDGRYLYMRSSTYPDNQPLASYTLSTAQMRGFINQEALDQIELTGGTRFTNGAPVLRIPMENHFDTYPFGHLLFDMKQDPQQAHPISDNALEKMMCRKLIAAMQKVDAPPEEFVRLGLAE</sequence>
<dbReference type="InterPro" id="IPR017850">
    <property type="entry name" value="Alkaline_phosphatase_core_sf"/>
</dbReference>
<dbReference type="RefSeq" id="WP_036103273.1">
    <property type="nucleotide sequence ID" value="NZ_AODG01000001.1"/>
</dbReference>
<accession>A0A829RCR7</accession>
<reference evidence="4 5" key="1">
    <citation type="submission" date="2012-12" db="EMBL/GenBank/DDBJ databases">
        <title>Novel taxa of Listeriaceae from agricultural environments in the United States.</title>
        <authorList>
            <person name="den Bakker H.C."/>
            <person name="Allred A."/>
            <person name="Warchocki S."/>
            <person name="Wright E.M."/>
            <person name="Burrell A."/>
            <person name="Nightingale K.K."/>
            <person name="Kephart D."/>
            <person name="Wiedmann M."/>
        </authorList>
    </citation>
    <scope>NUCLEOTIDE SEQUENCE [LARGE SCALE GENOMIC DNA]</scope>
    <source>
        <strain evidence="4 5">FSL F6-1183</strain>
    </source>
</reference>
<evidence type="ECO:0000256" key="1">
    <source>
        <dbReference type="ARBA" id="ARBA00008779"/>
    </source>
</evidence>
<keyword evidence="2" id="KW-0378">Hydrolase</keyword>
<dbReference type="Gene3D" id="3.40.720.10">
    <property type="entry name" value="Alkaline Phosphatase, subunit A"/>
    <property type="match status" value="1"/>
</dbReference>
<comment type="similarity">
    <text evidence="1">Belongs to the sulfatase family.</text>
</comment>
<evidence type="ECO:0000256" key="2">
    <source>
        <dbReference type="ARBA" id="ARBA00022801"/>
    </source>
</evidence>
<protein>
    <submittedName>
        <fullName evidence="4">Sulfatase</fullName>
    </submittedName>
</protein>
<name>A0A829RCR7_LISGR</name>
<dbReference type="EMBL" id="AODG01000001">
    <property type="protein sequence ID" value="EUJ30713.1"/>
    <property type="molecule type" value="Genomic_DNA"/>
</dbReference>
<organism evidence="4 5">
    <name type="scientific">Listeria grayi FSL F6-1183</name>
    <dbReference type="NCBI Taxonomy" id="1265827"/>
    <lineage>
        <taxon>Bacteria</taxon>
        <taxon>Bacillati</taxon>
        <taxon>Bacillota</taxon>
        <taxon>Bacilli</taxon>
        <taxon>Bacillales</taxon>
        <taxon>Listeriaceae</taxon>
        <taxon>Listeria</taxon>
    </lineage>
</organism>
<dbReference type="PANTHER" id="PTHR42693:SF53">
    <property type="entry name" value="ENDO-4-O-SULFATASE"/>
    <property type="match status" value="1"/>
</dbReference>
<dbReference type="Pfam" id="PF00884">
    <property type="entry name" value="Sulfatase"/>
    <property type="match status" value="1"/>
</dbReference>
<gene>
    <name evidence="4" type="ORF">LMUR_00290</name>
</gene>
<dbReference type="InterPro" id="IPR050738">
    <property type="entry name" value="Sulfatase"/>
</dbReference>
<evidence type="ECO:0000313" key="4">
    <source>
        <dbReference type="EMBL" id="EUJ30713.1"/>
    </source>
</evidence>
<feature type="domain" description="Sulfatase N-terminal" evidence="3">
    <location>
        <begin position="4"/>
        <end position="331"/>
    </location>
</feature>
<dbReference type="GO" id="GO:0004065">
    <property type="term" value="F:arylsulfatase activity"/>
    <property type="evidence" value="ECO:0007669"/>
    <property type="project" value="TreeGrafter"/>
</dbReference>
<evidence type="ECO:0000313" key="5">
    <source>
        <dbReference type="Proteomes" id="UP000019251"/>
    </source>
</evidence>
<proteinExistence type="inferred from homology"/>